<dbReference type="Pfam" id="PF02388">
    <property type="entry name" value="FemAB"/>
    <property type="match status" value="2"/>
</dbReference>
<proteinExistence type="inferred from homology"/>
<dbReference type="EMBL" id="MHCH01000021">
    <property type="protein sequence ID" value="OGY17537.1"/>
    <property type="molecule type" value="Genomic_DNA"/>
</dbReference>
<reference evidence="7 8" key="1">
    <citation type="journal article" date="2016" name="Nat. Commun.">
        <title>Thousands of microbial genomes shed light on interconnected biogeochemical processes in an aquifer system.</title>
        <authorList>
            <person name="Anantharaman K."/>
            <person name="Brown C.T."/>
            <person name="Hug L.A."/>
            <person name="Sharon I."/>
            <person name="Castelle C.J."/>
            <person name="Probst A.J."/>
            <person name="Thomas B.C."/>
            <person name="Singh A."/>
            <person name="Wilkins M.J."/>
            <person name="Karaoz U."/>
            <person name="Brodie E.L."/>
            <person name="Williams K.H."/>
            <person name="Hubbard S.S."/>
            <person name="Banfield J.F."/>
        </authorList>
    </citation>
    <scope>NUCLEOTIDE SEQUENCE [LARGE SCALE GENOMIC DNA]</scope>
</reference>
<name>A0A1G1VQN0_9BACT</name>
<dbReference type="PANTHER" id="PTHR36174">
    <property type="entry name" value="LIPID II:GLYCINE GLYCYLTRANSFERASE"/>
    <property type="match status" value="1"/>
</dbReference>
<organism evidence="7 8">
    <name type="scientific">Candidatus Chisholmbacteria bacterium RIFCSPHIGHO2_01_FULL_48_12</name>
    <dbReference type="NCBI Taxonomy" id="1797589"/>
    <lineage>
        <taxon>Bacteria</taxon>
        <taxon>Candidatus Chisholmiibacteriota</taxon>
    </lineage>
</organism>
<keyword evidence="5" id="KW-0012">Acyltransferase</keyword>
<dbReference type="GO" id="GO:0008360">
    <property type="term" value="P:regulation of cell shape"/>
    <property type="evidence" value="ECO:0007669"/>
    <property type="project" value="UniProtKB-KW"/>
</dbReference>
<evidence type="ECO:0000256" key="6">
    <source>
        <dbReference type="ARBA" id="ARBA00023316"/>
    </source>
</evidence>
<dbReference type="GO" id="GO:0016755">
    <property type="term" value="F:aminoacyltransferase activity"/>
    <property type="evidence" value="ECO:0007669"/>
    <property type="project" value="InterPro"/>
</dbReference>
<accession>A0A1G1VQN0</accession>
<dbReference type="STRING" id="1797589.A2784_01375"/>
<dbReference type="SUPFAM" id="SSF55729">
    <property type="entry name" value="Acyl-CoA N-acyltransferases (Nat)"/>
    <property type="match status" value="1"/>
</dbReference>
<evidence type="ECO:0000256" key="5">
    <source>
        <dbReference type="ARBA" id="ARBA00023315"/>
    </source>
</evidence>
<dbReference type="PROSITE" id="PS51191">
    <property type="entry name" value="FEMABX"/>
    <property type="match status" value="1"/>
</dbReference>
<comment type="caution">
    <text evidence="7">The sequence shown here is derived from an EMBL/GenBank/DDBJ whole genome shotgun (WGS) entry which is preliminary data.</text>
</comment>
<sequence>MDGFKMESPIDLRQTPEYADYMQLIGWQAVRVPDFLYVKKLPLFPWSIAKLQRAENVDWKLVERARKKYRVIKLFTEEMVAKKTIWLDLRKSEKRLLAEMKSKTRYNIGLAQRKGVKVQIVSGRKILETGLFNLLKRNASRLRIFELPQKWFEAQVKAFGEKCFAVLGYAENELVAGNFFMTSSDGCFYSYNGSTGLGRKLMAPSLCVWEGIREAKRRKLKTFDFEGIYDGSWSLRRWRGFTRFKQGFGGEEIRVRGG</sequence>
<evidence type="ECO:0000256" key="3">
    <source>
        <dbReference type="ARBA" id="ARBA00022960"/>
    </source>
</evidence>
<dbReference type="Gene3D" id="3.40.630.30">
    <property type="match status" value="1"/>
</dbReference>
<evidence type="ECO:0000256" key="1">
    <source>
        <dbReference type="ARBA" id="ARBA00009943"/>
    </source>
</evidence>
<keyword evidence="3" id="KW-0133">Cell shape</keyword>
<dbReference type="Proteomes" id="UP000177324">
    <property type="component" value="Unassembled WGS sequence"/>
</dbReference>
<dbReference type="PANTHER" id="PTHR36174:SF1">
    <property type="entry name" value="LIPID II:GLYCINE GLYCYLTRANSFERASE"/>
    <property type="match status" value="1"/>
</dbReference>
<dbReference type="InterPro" id="IPR050644">
    <property type="entry name" value="PG_Glycine_Bridge_Synth"/>
</dbReference>
<evidence type="ECO:0000313" key="8">
    <source>
        <dbReference type="Proteomes" id="UP000177324"/>
    </source>
</evidence>
<evidence type="ECO:0000313" key="7">
    <source>
        <dbReference type="EMBL" id="OGY17537.1"/>
    </source>
</evidence>
<dbReference type="InterPro" id="IPR016181">
    <property type="entry name" value="Acyl_CoA_acyltransferase"/>
</dbReference>
<evidence type="ECO:0008006" key="9">
    <source>
        <dbReference type="Google" id="ProtNLM"/>
    </source>
</evidence>
<evidence type="ECO:0000256" key="4">
    <source>
        <dbReference type="ARBA" id="ARBA00022984"/>
    </source>
</evidence>
<dbReference type="InterPro" id="IPR003447">
    <property type="entry name" value="FEMABX"/>
</dbReference>
<keyword evidence="6" id="KW-0961">Cell wall biogenesis/degradation</keyword>
<dbReference type="AlphaFoldDB" id="A0A1G1VQN0"/>
<dbReference type="GO" id="GO:0009252">
    <property type="term" value="P:peptidoglycan biosynthetic process"/>
    <property type="evidence" value="ECO:0007669"/>
    <property type="project" value="UniProtKB-KW"/>
</dbReference>
<gene>
    <name evidence="7" type="ORF">A2784_01375</name>
</gene>
<comment type="similarity">
    <text evidence="1">Belongs to the FemABX family.</text>
</comment>
<keyword evidence="4" id="KW-0573">Peptidoglycan synthesis</keyword>
<evidence type="ECO:0000256" key="2">
    <source>
        <dbReference type="ARBA" id="ARBA00022679"/>
    </source>
</evidence>
<dbReference type="GO" id="GO:0071555">
    <property type="term" value="P:cell wall organization"/>
    <property type="evidence" value="ECO:0007669"/>
    <property type="project" value="UniProtKB-KW"/>
</dbReference>
<protein>
    <recommendedName>
        <fullName evidence="9">BioF2-like acetyltransferase domain-containing protein</fullName>
    </recommendedName>
</protein>
<keyword evidence="2" id="KW-0808">Transferase</keyword>